<dbReference type="RefSeq" id="WP_188527747.1">
    <property type="nucleotide sequence ID" value="NZ_BMGI01000003.1"/>
</dbReference>
<evidence type="ECO:0000313" key="2">
    <source>
        <dbReference type="Proteomes" id="UP000617355"/>
    </source>
</evidence>
<dbReference type="Gene3D" id="3.40.50.300">
    <property type="entry name" value="P-loop containing nucleotide triphosphate hydrolases"/>
    <property type="match status" value="1"/>
</dbReference>
<name>A0ABQ1QNN1_9RHOB</name>
<keyword evidence="2" id="KW-1185">Reference proteome</keyword>
<dbReference type="InterPro" id="IPR027417">
    <property type="entry name" value="P-loop_NTPase"/>
</dbReference>
<dbReference type="Proteomes" id="UP000617355">
    <property type="component" value="Unassembled WGS sequence"/>
</dbReference>
<organism evidence="1 2">
    <name type="scientific">Sinisalibacter lacisalsi</name>
    <dbReference type="NCBI Taxonomy" id="1526570"/>
    <lineage>
        <taxon>Bacteria</taxon>
        <taxon>Pseudomonadati</taxon>
        <taxon>Pseudomonadota</taxon>
        <taxon>Alphaproteobacteria</taxon>
        <taxon>Rhodobacterales</taxon>
        <taxon>Roseobacteraceae</taxon>
        <taxon>Sinisalibacter</taxon>
    </lineage>
</organism>
<dbReference type="Pfam" id="PF03567">
    <property type="entry name" value="Sulfotransfer_2"/>
    <property type="match status" value="1"/>
</dbReference>
<dbReference type="EMBL" id="BMGI01000003">
    <property type="protein sequence ID" value="GGD38221.1"/>
    <property type="molecule type" value="Genomic_DNA"/>
</dbReference>
<comment type="caution">
    <text evidence="1">The sequence shown here is derived from an EMBL/GenBank/DDBJ whole genome shotgun (WGS) entry which is preliminary data.</text>
</comment>
<accession>A0ABQ1QNN1</accession>
<evidence type="ECO:0008006" key="3">
    <source>
        <dbReference type="Google" id="ProtNLM"/>
    </source>
</evidence>
<dbReference type="SUPFAM" id="SSF52540">
    <property type="entry name" value="P-loop containing nucleoside triphosphate hydrolases"/>
    <property type="match status" value="1"/>
</dbReference>
<reference evidence="2" key="1">
    <citation type="journal article" date="2019" name="Int. J. Syst. Evol. Microbiol.">
        <title>The Global Catalogue of Microorganisms (GCM) 10K type strain sequencing project: providing services to taxonomists for standard genome sequencing and annotation.</title>
        <authorList>
            <consortium name="The Broad Institute Genomics Platform"/>
            <consortium name="The Broad Institute Genome Sequencing Center for Infectious Disease"/>
            <person name="Wu L."/>
            <person name="Ma J."/>
        </authorList>
    </citation>
    <scope>NUCLEOTIDE SEQUENCE [LARGE SCALE GENOMIC DNA]</scope>
    <source>
        <strain evidence="2">CGMCC 1.12922</strain>
    </source>
</reference>
<dbReference type="InterPro" id="IPR005331">
    <property type="entry name" value="Sulfotransferase"/>
</dbReference>
<evidence type="ECO:0000313" key="1">
    <source>
        <dbReference type="EMBL" id="GGD38221.1"/>
    </source>
</evidence>
<gene>
    <name evidence="1" type="ORF">GCM10011358_22530</name>
</gene>
<proteinExistence type="predicted"/>
<sequence>MISHPHKTVFVHIPKCGGQSIEAAFLADLGLSWAERAPLLLRPNDQPRLGPPRLAHLLARDYVGCHYLSAELFEAYFSFALVRSPFDRVLSFYHYLKPTDSLSAFVQKTLTATFEAADDPAGQYYFLRPQADYLTDARGTPMLTKTFRLEDLAAVEPEIRAHSGLRAPIPHANRSTPRATLSDLSGDDIAIIRALYEADFELLGYPDAP</sequence>
<protein>
    <recommendedName>
        <fullName evidence="3">Sulfotransferase family protein</fullName>
    </recommendedName>
</protein>